<evidence type="ECO:0000313" key="1">
    <source>
        <dbReference type="EMBL" id="KAK8387871.1"/>
    </source>
</evidence>
<dbReference type="InterPro" id="IPR033227">
    <property type="entry name" value="CAPS"/>
</dbReference>
<dbReference type="PANTHER" id="PTHR12166:SF8">
    <property type="entry name" value="CALCIUM-DEPENDENT SECRETION ACTIVATOR"/>
    <property type="match status" value="1"/>
</dbReference>
<reference evidence="1 2" key="1">
    <citation type="submission" date="2023-03" db="EMBL/GenBank/DDBJ databases">
        <title>High-quality genome of Scylla paramamosain provides insights in environmental adaptation.</title>
        <authorList>
            <person name="Zhang L."/>
        </authorList>
    </citation>
    <scope>NUCLEOTIDE SEQUENCE [LARGE SCALE GENOMIC DNA]</scope>
    <source>
        <strain evidence="1">LZ_2023a</strain>
        <tissue evidence="1">Muscle</tissue>
    </source>
</reference>
<name>A0AAW0TKE5_SCYPA</name>
<evidence type="ECO:0000313" key="2">
    <source>
        <dbReference type="Proteomes" id="UP001487740"/>
    </source>
</evidence>
<dbReference type="GO" id="GO:1990504">
    <property type="term" value="P:dense core granule exocytosis"/>
    <property type="evidence" value="ECO:0007669"/>
    <property type="project" value="InterPro"/>
</dbReference>
<dbReference type="PANTHER" id="PTHR12166">
    <property type="entry name" value="CALCIUM-DEPENDENT SECRETION ACTIVATOR"/>
    <property type="match status" value="1"/>
</dbReference>
<gene>
    <name evidence="1" type="ORF">O3P69_020055</name>
</gene>
<keyword evidence="2" id="KW-1185">Reference proteome</keyword>
<accession>A0AAW0TKE5</accession>
<dbReference type="AlphaFoldDB" id="A0AAW0TKE5"/>
<proteinExistence type="predicted"/>
<comment type="caution">
    <text evidence="1">The sequence shown here is derived from an EMBL/GenBank/DDBJ whole genome shotgun (WGS) entry which is preliminary data.</text>
</comment>
<dbReference type="GO" id="GO:0098793">
    <property type="term" value="C:presynapse"/>
    <property type="evidence" value="ECO:0007669"/>
    <property type="project" value="GOC"/>
</dbReference>
<dbReference type="Proteomes" id="UP001487740">
    <property type="component" value="Unassembled WGS sequence"/>
</dbReference>
<organism evidence="1 2">
    <name type="scientific">Scylla paramamosain</name>
    <name type="common">Mud crab</name>
    <dbReference type="NCBI Taxonomy" id="85552"/>
    <lineage>
        <taxon>Eukaryota</taxon>
        <taxon>Metazoa</taxon>
        <taxon>Ecdysozoa</taxon>
        <taxon>Arthropoda</taxon>
        <taxon>Crustacea</taxon>
        <taxon>Multicrustacea</taxon>
        <taxon>Malacostraca</taxon>
        <taxon>Eumalacostraca</taxon>
        <taxon>Eucarida</taxon>
        <taxon>Decapoda</taxon>
        <taxon>Pleocyemata</taxon>
        <taxon>Brachyura</taxon>
        <taxon>Eubrachyura</taxon>
        <taxon>Portunoidea</taxon>
        <taxon>Portunidae</taxon>
        <taxon>Portuninae</taxon>
        <taxon>Scylla</taxon>
    </lineage>
</organism>
<dbReference type="GO" id="GO:0016079">
    <property type="term" value="P:synaptic vesicle exocytosis"/>
    <property type="evidence" value="ECO:0007669"/>
    <property type="project" value="InterPro"/>
</dbReference>
<dbReference type="EMBL" id="JARAKH010000029">
    <property type="protein sequence ID" value="KAK8387871.1"/>
    <property type="molecule type" value="Genomic_DNA"/>
</dbReference>
<sequence>MEGRSSEETQEREEEERKKRLQLYVFILRCVAYPFNAKQPTDMTKRQIKVTKHQLDVIQGRFQSRVITATYIPSLTPARAGAQGEGVRTR</sequence>
<protein>
    <submittedName>
        <fullName evidence="1">Uncharacterized protein</fullName>
    </submittedName>
</protein>